<dbReference type="EMBL" id="JASJQH010006881">
    <property type="protein sequence ID" value="KAK9729375.1"/>
    <property type="molecule type" value="Genomic_DNA"/>
</dbReference>
<evidence type="ECO:0000256" key="3">
    <source>
        <dbReference type="ARBA" id="ARBA00022801"/>
    </source>
</evidence>
<feature type="active site" description="Charge relay system" evidence="5">
    <location>
        <position position="165"/>
    </location>
</feature>
<keyword evidence="2 5" id="KW-0645">Protease</keyword>
<evidence type="ECO:0000259" key="8">
    <source>
        <dbReference type="Pfam" id="PF00082"/>
    </source>
</evidence>
<evidence type="ECO:0000256" key="1">
    <source>
        <dbReference type="ARBA" id="ARBA00011073"/>
    </source>
</evidence>
<dbReference type="Pfam" id="PF05922">
    <property type="entry name" value="Inhibitor_I9"/>
    <property type="match status" value="1"/>
</dbReference>
<dbReference type="InterPro" id="IPR036852">
    <property type="entry name" value="Peptidase_S8/S53_dom_sf"/>
</dbReference>
<dbReference type="PANTHER" id="PTHR43806:SF66">
    <property type="entry name" value="SERIN ENDOPEPTIDASE"/>
    <property type="match status" value="1"/>
</dbReference>
<feature type="signal peptide" evidence="7">
    <location>
        <begin position="1"/>
        <end position="24"/>
    </location>
</feature>
<evidence type="ECO:0000313" key="10">
    <source>
        <dbReference type="EMBL" id="KAK9729375.1"/>
    </source>
</evidence>
<dbReference type="PROSITE" id="PS51892">
    <property type="entry name" value="SUBTILASE"/>
    <property type="match status" value="1"/>
</dbReference>
<keyword evidence="7" id="KW-0732">Signal</keyword>
<dbReference type="PROSITE" id="PS00138">
    <property type="entry name" value="SUBTILASE_SER"/>
    <property type="match status" value="1"/>
</dbReference>
<comment type="caution">
    <text evidence="10">The sequence shown here is derived from an EMBL/GenBank/DDBJ whole genome shotgun (WGS) entry which is preliminary data.</text>
</comment>
<dbReference type="PROSITE" id="PS00137">
    <property type="entry name" value="SUBTILASE_HIS"/>
    <property type="match status" value="1"/>
</dbReference>
<proteinExistence type="inferred from homology"/>
<name>A0ABR2WBC9_9FUNG</name>
<dbReference type="CDD" id="cd04077">
    <property type="entry name" value="Peptidases_S8_PCSK9_ProteinaseK_like"/>
    <property type="match status" value="1"/>
</dbReference>
<dbReference type="InterPro" id="IPR000209">
    <property type="entry name" value="Peptidase_S8/S53_dom"/>
</dbReference>
<dbReference type="InterPro" id="IPR023827">
    <property type="entry name" value="Peptidase_S8_Asp-AS"/>
</dbReference>
<feature type="domain" description="Inhibitor I9" evidence="9">
    <location>
        <begin position="32"/>
        <end position="122"/>
    </location>
</feature>
<keyword evidence="11" id="KW-1185">Reference proteome</keyword>
<feature type="domain" description="Peptidase S8/S53" evidence="8">
    <location>
        <begin position="156"/>
        <end position="378"/>
    </location>
</feature>
<dbReference type="Proteomes" id="UP001479436">
    <property type="component" value="Unassembled WGS sequence"/>
</dbReference>
<reference evidence="10 11" key="1">
    <citation type="submission" date="2023-04" db="EMBL/GenBank/DDBJ databases">
        <title>Genome of Basidiobolus ranarum AG-B5.</title>
        <authorList>
            <person name="Stajich J.E."/>
            <person name="Carter-House D."/>
            <person name="Gryganskyi A."/>
        </authorList>
    </citation>
    <scope>NUCLEOTIDE SEQUENCE [LARGE SCALE GENOMIC DNA]</scope>
    <source>
        <strain evidence="10 11">AG-B5</strain>
    </source>
</reference>
<evidence type="ECO:0000256" key="6">
    <source>
        <dbReference type="RuleBase" id="RU003355"/>
    </source>
</evidence>
<feature type="active site" description="Charge relay system" evidence="5">
    <location>
        <position position="197"/>
    </location>
</feature>
<dbReference type="InterPro" id="IPR022398">
    <property type="entry name" value="Peptidase_S8_His-AS"/>
</dbReference>
<dbReference type="Pfam" id="PF00082">
    <property type="entry name" value="Peptidase_S8"/>
    <property type="match status" value="1"/>
</dbReference>
<organism evidence="10 11">
    <name type="scientific">Basidiobolus ranarum</name>
    <dbReference type="NCBI Taxonomy" id="34480"/>
    <lineage>
        <taxon>Eukaryota</taxon>
        <taxon>Fungi</taxon>
        <taxon>Fungi incertae sedis</taxon>
        <taxon>Zoopagomycota</taxon>
        <taxon>Entomophthoromycotina</taxon>
        <taxon>Basidiobolomycetes</taxon>
        <taxon>Basidiobolales</taxon>
        <taxon>Basidiobolaceae</taxon>
        <taxon>Basidiobolus</taxon>
    </lineage>
</organism>
<dbReference type="InterPro" id="IPR015500">
    <property type="entry name" value="Peptidase_S8_subtilisin-rel"/>
</dbReference>
<evidence type="ECO:0000256" key="7">
    <source>
        <dbReference type="SAM" id="SignalP"/>
    </source>
</evidence>
<dbReference type="InterPro" id="IPR037045">
    <property type="entry name" value="S8pro/Inhibitor_I9_sf"/>
</dbReference>
<evidence type="ECO:0000313" key="11">
    <source>
        <dbReference type="Proteomes" id="UP001479436"/>
    </source>
</evidence>
<dbReference type="PRINTS" id="PR00723">
    <property type="entry name" value="SUBTILISIN"/>
</dbReference>
<evidence type="ECO:0000256" key="5">
    <source>
        <dbReference type="PROSITE-ProRule" id="PRU01240"/>
    </source>
</evidence>
<evidence type="ECO:0000259" key="9">
    <source>
        <dbReference type="Pfam" id="PF05922"/>
    </source>
</evidence>
<dbReference type="Gene3D" id="3.40.50.200">
    <property type="entry name" value="Peptidase S8/S53 domain"/>
    <property type="match status" value="1"/>
</dbReference>
<keyword evidence="3 5" id="KW-0378">Hydrolase</keyword>
<dbReference type="SUPFAM" id="SSF52743">
    <property type="entry name" value="Subtilisin-like"/>
    <property type="match status" value="1"/>
</dbReference>
<dbReference type="PANTHER" id="PTHR43806">
    <property type="entry name" value="PEPTIDASE S8"/>
    <property type="match status" value="1"/>
</dbReference>
<gene>
    <name evidence="10" type="ORF">K7432_000340</name>
</gene>
<keyword evidence="4 5" id="KW-0720">Serine protease</keyword>
<accession>A0ABR2WBC9</accession>
<dbReference type="Gene3D" id="3.30.70.80">
    <property type="entry name" value="Peptidase S8 propeptide/proteinase inhibitor I9"/>
    <property type="match status" value="1"/>
</dbReference>
<comment type="similarity">
    <text evidence="1 5 6">Belongs to the peptidase S8 family.</text>
</comment>
<dbReference type="PROSITE" id="PS00136">
    <property type="entry name" value="SUBTILASE_ASP"/>
    <property type="match status" value="1"/>
</dbReference>
<protein>
    <submittedName>
        <fullName evidence="10">Uncharacterized protein</fullName>
    </submittedName>
</protein>
<dbReference type="InterPro" id="IPR010259">
    <property type="entry name" value="S8pro/Inhibitor_I9"/>
</dbReference>
<dbReference type="InterPro" id="IPR050131">
    <property type="entry name" value="Peptidase_S8_subtilisin-like"/>
</dbReference>
<evidence type="ECO:0000256" key="4">
    <source>
        <dbReference type="ARBA" id="ARBA00022825"/>
    </source>
</evidence>
<dbReference type="InterPro" id="IPR034193">
    <property type="entry name" value="PCSK9_ProteinaseK-like"/>
</dbReference>
<dbReference type="SUPFAM" id="SSF54897">
    <property type="entry name" value="Protease propeptides/inhibitors"/>
    <property type="match status" value="1"/>
</dbReference>
<evidence type="ECO:0000256" key="2">
    <source>
        <dbReference type="ARBA" id="ARBA00022670"/>
    </source>
</evidence>
<sequence length="407" mass="42976">MVHFQSLAYGAIVAILLAVPISEAKQQFIPNKYIVKFRKSADIQQVDSLIHEKIESFNNEIKSSFGVAGAAGGNQTSPLCKIARKYTMGQFKAFAGTLSKDIVKSLRGDPNVEYIEQEQVFTMAGVQNNPPNWGLARISQRQRNPNAPYNFPNSAGQGIDVYVIDTGINVRHRDFGGRASLPVSFIEGEPTEDLNGHGSHVAGIVGGNTYGVAKKVRLIGVKVLGRDGRGSTSGIIAGVNWVTRQARSTGRRSVINMSLGGGNSNALNAAVDAAVQAGIPVIVAAGNESQDACNVSPANGRSAFTVGATDYYDNAASYSNWGRCVKIQAPGSNILSTYIGSPDARNSLSGTSMASPQVAGIAALYMSEGSANSPQSVYNSLTGRATRNVVRGLRGNSPNLMAYSLTN</sequence>
<feature type="active site" description="Charge relay system" evidence="5">
    <location>
        <position position="352"/>
    </location>
</feature>
<dbReference type="InterPro" id="IPR023828">
    <property type="entry name" value="Peptidase_S8_Ser-AS"/>
</dbReference>
<feature type="chain" id="PRO_5045085087" evidence="7">
    <location>
        <begin position="25"/>
        <end position="407"/>
    </location>
</feature>